<name>A0A179SVH5_9BACI</name>
<keyword evidence="3" id="KW-1185">Reference proteome</keyword>
<dbReference type="RefSeq" id="WP_066333971.1">
    <property type="nucleotide sequence ID" value="NZ_LWSG01000021.1"/>
</dbReference>
<feature type="domain" description="N-acetyltransferase" evidence="1">
    <location>
        <begin position="1"/>
        <end position="156"/>
    </location>
</feature>
<dbReference type="GO" id="GO:0016747">
    <property type="term" value="F:acyltransferase activity, transferring groups other than amino-acyl groups"/>
    <property type="evidence" value="ECO:0007669"/>
    <property type="project" value="InterPro"/>
</dbReference>
<evidence type="ECO:0000313" key="3">
    <source>
        <dbReference type="Proteomes" id="UP000078534"/>
    </source>
</evidence>
<accession>A0A179SVH5</accession>
<dbReference type="InterPro" id="IPR000182">
    <property type="entry name" value="GNAT_dom"/>
</dbReference>
<dbReference type="CDD" id="cd04301">
    <property type="entry name" value="NAT_SF"/>
    <property type="match status" value="1"/>
</dbReference>
<gene>
    <name evidence="2" type="ORF">A6K24_24440</name>
</gene>
<dbReference type="EMBL" id="LWSG01000021">
    <property type="protein sequence ID" value="OAS85384.1"/>
    <property type="molecule type" value="Genomic_DNA"/>
</dbReference>
<dbReference type="AlphaFoldDB" id="A0A179SVH5"/>
<dbReference type="InterPro" id="IPR016181">
    <property type="entry name" value="Acyl_CoA_acyltransferase"/>
</dbReference>
<evidence type="ECO:0000313" key="2">
    <source>
        <dbReference type="EMBL" id="OAS85384.1"/>
    </source>
</evidence>
<organism evidence="2 3">
    <name type="scientific">Metabacillus litoralis</name>
    <dbReference type="NCBI Taxonomy" id="152268"/>
    <lineage>
        <taxon>Bacteria</taxon>
        <taxon>Bacillati</taxon>
        <taxon>Bacillota</taxon>
        <taxon>Bacilli</taxon>
        <taxon>Bacillales</taxon>
        <taxon>Bacillaceae</taxon>
        <taxon>Metabacillus</taxon>
    </lineage>
</organism>
<keyword evidence="2" id="KW-0808">Transferase</keyword>
<protein>
    <submittedName>
        <fullName evidence="2">GNAT family acetyltransferase</fullName>
    </submittedName>
</protein>
<dbReference type="OrthoDB" id="2594246at2"/>
<dbReference type="PROSITE" id="PS51186">
    <property type="entry name" value="GNAT"/>
    <property type="match status" value="1"/>
</dbReference>
<evidence type="ECO:0000259" key="1">
    <source>
        <dbReference type="PROSITE" id="PS51186"/>
    </source>
</evidence>
<reference evidence="3" key="1">
    <citation type="submission" date="2016-04" db="EMBL/GenBank/DDBJ databases">
        <authorList>
            <person name="Lyu Z."/>
            <person name="Lyu W."/>
        </authorList>
    </citation>
    <scope>NUCLEOTIDE SEQUENCE [LARGE SCALE GENOMIC DNA]</scope>
    <source>
        <strain evidence="3">C44</strain>
    </source>
</reference>
<dbReference type="Proteomes" id="UP000078534">
    <property type="component" value="Unassembled WGS sequence"/>
</dbReference>
<dbReference type="Gene3D" id="3.40.630.30">
    <property type="match status" value="1"/>
</dbReference>
<dbReference type="SUPFAM" id="SSF55729">
    <property type="entry name" value="Acyl-CoA N-acyltransferases (Nat)"/>
    <property type="match status" value="1"/>
</dbReference>
<proteinExistence type="predicted"/>
<dbReference type="Pfam" id="PF00583">
    <property type="entry name" value="Acetyltransf_1"/>
    <property type="match status" value="1"/>
</dbReference>
<dbReference type="STRING" id="152268.A6K24_24440"/>
<comment type="caution">
    <text evidence="2">The sequence shown here is derived from an EMBL/GenBank/DDBJ whole genome shotgun (WGS) entry which is preliminary data.</text>
</comment>
<sequence>MEIKLANVSDAGIIHELMIKAFMEYKDEVPPSSALDETVDSISTSLKNNEMALITYIDKKPVGMVRFKLKEDGLYFFRLSVIPEKQGQGIAKKIVKSLEEYAKHKEVPKLLCKVRMTVPKNINLYSSIGFSIYNEEIVHKSEGINIKVVSMLKHIGEKPCESSL</sequence>